<dbReference type="AlphaFoldDB" id="A0A8W8K1B8"/>
<accession>A0A8W8K1B8</accession>
<name>A0A8W8K1B8_MAGGI</name>
<sequence>HVFFSKIKESVSLELDNNHETVDEEIFAMVTSCKHLKDFTLNAVILIPTIQQIMELQRERKIDLRTFRLTACGLSENEWTELSEIRDSYSTMIEQRALDFRFTTDLIVDFS</sequence>
<dbReference type="Proteomes" id="UP000005408">
    <property type="component" value="Unassembled WGS sequence"/>
</dbReference>
<dbReference type="EnsemblMetazoa" id="G21707.1">
    <property type="protein sequence ID" value="G21707.1:cds"/>
    <property type="gene ID" value="G21707"/>
</dbReference>
<proteinExistence type="predicted"/>
<evidence type="ECO:0000313" key="1">
    <source>
        <dbReference type="EnsemblMetazoa" id="G21707.1:cds"/>
    </source>
</evidence>
<keyword evidence="2" id="KW-1185">Reference proteome</keyword>
<protein>
    <submittedName>
        <fullName evidence="1">Uncharacterized protein</fullName>
    </submittedName>
</protein>
<evidence type="ECO:0000313" key="2">
    <source>
        <dbReference type="Proteomes" id="UP000005408"/>
    </source>
</evidence>
<organism evidence="1 2">
    <name type="scientific">Magallana gigas</name>
    <name type="common">Pacific oyster</name>
    <name type="synonym">Crassostrea gigas</name>
    <dbReference type="NCBI Taxonomy" id="29159"/>
    <lineage>
        <taxon>Eukaryota</taxon>
        <taxon>Metazoa</taxon>
        <taxon>Spiralia</taxon>
        <taxon>Lophotrochozoa</taxon>
        <taxon>Mollusca</taxon>
        <taxon>Bivalvia</taxon>
        <taxon>Autobranchia</taxon>
        <taxon>Pteriomorphia</taxon>
        <taxon>Ostreida</taxon>
        <taxon>Ostreoidea</taxon>
        <taxon>Ostreidae</taxon>
        <taxon>Magallana</taxon>
    </lineage>
</organism>
<reference evidence="1" key="1">
    <citation type="submission" date="2022-08" db="UniProtKB">
        <authorList>
            <consortium name="EnsemblMetazoa"/>
        </authorList>
    </citation>
    <scope>IDENTIFICATION</scope>
    <source>
        <strain evidence="1">05x7-T-G4-1.051#20</strain>
    </source>
</reference>